<dbReference type="InterPro" id="IPR011333">
    <property type="entry name" value="SKP1/BTB/POZ_sf"/>
</dbReference>
<evidence type="ECO:0000259" key="1">
    <source>
        <dbReference type="PROSITE" id="PS50097"/>
    </source>
</evidence>
<evidence type="ECO:0000313" key="2">
    <source>
        <dbReference type="EMBL" id="KAF5562046.1"/>
    </source>
</evidence>
<dbReference type="PANTHER" id="PTHR47843:SF5">
    <property type="entry name" value="BTB_POZ DOMAIN PROTEIN"/>
    <property type="match status" value="1"/>
</dbReference>
<keyword evidence="3" id="KW-1185">Reference proteome</keyword>
<sequence length="265" mass="29642">MKKKKKLASVKVETIASPSTISSSTPVRPMMALQGVKGFLASLKKYHNSDALSDIVVTCEGQEFKAHRVILSAHSNVLATALNGNWKESSERKIDIKDFDPSVVEAMLRFIYSFEYSNTYGTSSMVFDAQMWQIADKYDIPALMAESKKKFDIAVATGWSMEDFPTAVAIVYESALPGLREIAVKTASDNIEDLIKKDGFCELMRATPHFTVDLVQALCDKALELRNQYECPDCKNMFQMGLVGKFYYCPLCSHQPPDWTPFKAS</sequence>
<dbReference type="AlphaFoldDB" id="A0A8H5JWQ8"/>
<name>A0A8H5JWQ8_9HYPO</name>
<dbReference type="Pfam" id="PF00651">
    <property type="entry name" value="BTB"/>
    <property type="match status" value="1"/>
</dbReference>
<dbReference type="PANTHER" id="PTHR47843">
    <property type="entry name" value="BTB DOMAIN-CONTAINING PROTEIN-RELATED"/>
    <property type="match status" value="1"/>
</dbReference>
<dbReference type="CDD" id="cd18186">
    <property type="entry name" value="BTB_POZ_ZBTB_KLHL-like"/>
    <property type="match status" value="1"/>
</dbReference>
<dbReference type="SMART" id="SM00225">
    <property type="entry name" value="BTB"/>
    <property type="match status" value="1"/>
</dbReference>
<comment type="caution">
    <text evidence="2">The sequence shown here is derived from an EMBL/GenBank/DDBJ whole genome shotgun (WGS) entry which is preliminary data.</text>
</comment>
<dbReference type="PROSITE" id="PS50097">
    <property type="entry name" value="BTB"/>
    <property type="match status" value="1"/>
</dbReference>
<dbReference type="GO" id="GO:0016787">
    <property type="term" value="F:hydrolase activity"/>
    <property type="evidence" value="ECO:0007669"/>
    <property type="project" value="UniProtKB-KW"/>
</dbReference>
<dbReference type="Proteomes" id="UP000574317">
    <property type="component" value="Unassembled WGS sequence"/>
</dbReference>
<accession>A0A8H5JWQ8</accession>
<proteinExistence type="predicted"/>
<keyword evidence="2" id="KW-0378">Hydrolase</keyword>
<feature type="domain" description="BTB" evidence="1">
    <location>
        <begin position="53"/>
        <end position="120"/>
    </location>
</feature>
<dbReference type="SUPFAM" id="SSF54695">
    <property type="entry name" value="POZ domain"/>
    <property type="match status" value="1"/>
</dbReference>
<organism evidence="2 3">
    <name type="scientific">Fusarium napiforme</name>
    <dbReference type="NCBI Taxonomy" id="42672"/>
    <lineage>
        <taxon>Eukaryota</taxon>
        <taxon>Fungi</taxon>
        <taxon>Dikarya</taxon>
        <taxon>Ascomycota</taxon>
        <taxon>Pezizomycotina</taxon>
        <taxon>Sordariomycetes</taxon>
        <taxon>Hypocreomycetidae</taxon>
        <taxon>Hypocreales</taxon>
        <taxon>Nectriaceae</taxon>
        <taxon>Fusarium</taxon>
        <taxon>Fusarium fujikuroi species complex</taxon>
    </lineage>
</organism>
<reference evidence="2 3" key="1">
    <citation type="submission" date="2020-05" db="EMBL/GenBank/DDBJ databases">
        <title>Identification and distribution of gene clusters putatively required for synthesis of sphingolipid metabolism inhibitors in phylogenetically diverse species of the filamentous fungus Fusarium.</title>
        <authorList>
            <person name="Kim H.-S."/>
            <person name="Busman M."/>
            <person name="Brown D.W."/>
            <person name="Divon H."/>
            <person name="Uhlig S."/>
            <person name="Proctor R.H."/>
        </authorList>
    </citation>
    <scope>NUCLEOTIDE SEQUENCE [LARGE SCALE GENOMIC DNA]</scope>
    <source>
        <strain evidence="2 3">NRRL 25196</strain>
    </source>
</reference>
<dbReference type="EMBL" id="JAAOAO010000120">
    <property type="protein sequence ID" value="KAF5562046.1"/>
    <property type="molecule type" value="Genomic_DNA"/>
</dbReference>
<dbReference type="Gene3D" id="3.30.710.10">
    <property type="entry name" value="Potassium Channel Kv1.1, Chain A"/>
    <property type="match status" value="1"/>
</dbReference>
<gene>
    <name evidence="2" type="ORF">FNAPI_3381</name>
</gene>
<protein>
    <submittedName>
        <fullName evidence="2">N-carbamoyl-l-amino acid hydrolase</fullName>
    </submittedName>
</protein>
<evidence type="ECO:0000313" key="3">
    <source>
        <dbReference type="Proteomes" id="UP000574317"/>
    </source>
</evidence>
<dbReference type="InterPro" id="IPR000210">
    <property type="entry name" value="BTB/POZ_dom"/>
</dbReference>